<gene>
    <name evidence="3" type="ORF">KQI68_00285</name>
</gene>
<keyword evidence="4" id="KW-1185">Reference proteome</keyword>
<sequence length="271" mass="31194">MKSNRFFYLFLAVFLGIFDQVFNIINYEYLDKYFQKISTDPNFTAMMGSLIEFLIFAAVFYFVFKDNPLLNKMDANYERKSLKLYQIILIALGLSGLTGIWLFIVDKFLVAIPYFKNSFDTFNQAMDLGTDGSANYLISIIYGAVLAALMEELLFRGIFHNSIKILTKNRYAAIILTGILFGIWHGILVQGIYAAIGGIIFSYIYERTGKIYVTIIIHFLNNFLSTVIYDLDDIFPGLYNVFDIICMLMVPILIYILYKLKSDKKEIQGES</sequence>
<feature type="transmembrane region" description="Helical" evidence="1">
    <location>
        <begin position="210"/>
        <end position="231"/>
    </location>
</feature>
<reference evidence="3 4" key="1">
    <citation type="submission" date="2021-06" db="EMBL/GenBank/DDBJ databases">
        <authorList>
            <person name="Sun Q."/>
            <person name="Li D."/>
        </authorList>
    </citation>
    <scope>NUCLEOTIDE SEQUENCE [LARGE SCALE GENOMIC DNA]</scope>
    <source>
        <strain evidence="3 4">MSJ-1</strain>
    </source>
</reference>
<dbReference type="Pfam" id="PF02517">
    <property type="entry name" value="Rce1-like"/>
    <property type="match status" value="1"/>
</dbReference>
<organism evidence="3 4">
    <name type="scientific">Peptoniphilus ovalis</name>
    <dbReference type="NCBI Taxonomy" id="2841503"/>
    <lineage>
        <taxon>Bacteria</taxon>
        <taxon>Bacillati</taxon>
        <taxon>Bacillota</taxon>
        <taxon>Tissierellia</taxon>
        <taxon>Tissierellales</taxon>
        <taxon>Peptoniphilaceae</taxon>
        <taxon>Peptoniphilus</taxon>
    </lineage>
</organism>
<evidence type="ECO:0000313" key="4">
    <source>
        <dbReference type="Proteomes" id="UP000783742"/>
    </source>
</evidence>
<protein>
    <submittedName>
        <fullName evidence="3">CPBP family intramembrane metalloprotease</fullName>
    </submittedName>
</protein>
<dbReference type="PANTHER" id="PTHR36435">
    <property type="entry name" value="SLR1288 PROTEIN"/>
    <property type="match status" value="1"/>
</dbReference>
<feature type="transmembrane region" description="Helical" evidence="1">
    <location>
        <begin position="84"/>
        <end position="104"/>
    </location>
</feature>
<feature type="transmembrane region" description="Helical" evidence="1">
    <location>
        <begin position="136"/>
        <end position="159"/>
    </location>
</feature>
<feature type="transmembrane region" description="Helical" evidence="1">
    <location>
        <begin position="7"/>
        <end position="25"/>
    </location>
</feature>
<dbReference type="Proteomes" id="UP000783742">
    <property type="component" value="Unassembled WGS sequence"/>
</dbReference>
<dbReference type="GO" id="GO:0008237">
    <property type="term" value="F:metallopeptidase activity"/>
    <property type="evidence" value="ECO:0007669"/>
    <property type="project" value="UniProtKB-KW"/>
</dbReference>
<feature type="transmembrane region" description="Helical" evidence="1">
    <location>
        <begin position="238"/>
        <end position="258"/>
    </location>
</feature>
<evidence type="ECO:0000313" key="3">
    <source>
        <dbReference type="EMBL" id="MBU5668268.1"/>
    </source>
</evidence>
<feature type="domain" description="CAAX prenyl protease 2/Lysostaphin resistance protein A-like" evidence="2">
    <location>
        <begin position="135"/>
        <end position="224"/>
    </location>
</feature>
<dbReference type="EMBL" id="JAHLQO010000001">
    <property type="protein sequence ID" value="MBU5668268.1"/>
    <property type="molecule type" value="Genomic_DNA"/>
</dbReference>
<dbReference type="InterPro" id="IPR003675">
    <property type="entry name" value="Rce1/LyrA-like_dom"/>
</dbReference>
<comment type="caution">
    <text evidence="3">The sequence shown here is derived from an EMBL/GenBank/DDBJ whole genome shotgun (WGS) entry which is preliminary data.</text>
</comment>
<dbReference type="InterPro" id="IPR052710">
    <property type="entry name" value="CAAX_protease"/>
</dbReference>
<feature type="transmembrane region" description="Helical" evidence="1">
    <location>
        <begin position="171"/>
        <end position="204"/>
    </location>
</feature>
<keyword evidence="1" id="KW-1133">Transmembrane helix</keyword>
<keyword evidence="1" id="KW-0812">Transmembrane</keyword>
<keyword evidence="3" id="KW-0378">Hydrolase</keyword>
<dbReference type="RefSeq" id="WP_216547916.1">
    <property type="nucleotide sequence ID" value="NZ_JAHLQO010000001.1"/>
</dbReference>
<keyword evidence="3" id="KW-0482">Metalloprotease</keyword>
<dbReference type="PANTHER" id="PTHR36435:SF1">
    <property type="entry name" value="CAAX AMINO TERMINAL PROTEASE FAMILY PROTEIN"/>
    <property type="match status" value="1"/>
</dbReference>
<evidence type="ECO:0000259" key="2">
    <source>
        <dbReference type="Pfam" id="PF02517"/>
    </source>
</evidence>
<name>A0ABS6FDZ1_9FIRM</name>
<evidence type="ECO:0000256" key="1">
    <source>
        <dbReference type="SAM" id="Phobius"/>
    </source>
</evidence>
<keyword evidence="1" id="KW-0472">Membrane</keyword>
<feature type="transmembrane region" description="Helical" evidence="1">
    <location>
        <begin position="45"/>
        <end position="64"/>
    </location>
</feature>
<keyword evidence="3" id="KW-0645">Protease</keyword>
<accession>A0ABS6FDZ1</accession>
<proteinExistence type="predicted"/>